<reference evidence="4" key="1">
    <citation type="submission" date="2017-02" db="UniProtKB">
        <authorList>
            <consortium name="WormBaseParasite"/>
        </authorList>
    </citation>
    <scope>IDENTIFICATION</scope>
</reference>
<evidence type="ECO:0000313" key="4">
    <source>
        <dbReference type="WBParaSite" id="NBR_0001175201-mRNA-1"/>
    </source>
</evidence>
<dbReference type="EMBL" id="UYSL01020593">
    <property type="protein sequence ID" value="VDL75342.1"/>
    <property type="molecule type" value="Genomic_DNA"/>
</dbReference>
<gene>
    <name evidence="2" type="ORF">NBR_LOCUS11753</name>
</gene>
<name>A0A0N4Y6N2_NIPBR</name>
<reference evidence="2 3" key="2">
    <citation type="submission" date="2018-11" db="EMBL/GenBank/DDBJ databases">
        <authorList>
            <consortium name="Pathogen Informatics"/>
        </authorList>
    </citation>
    <scope>NUCLEOTIDE SEQUENCE [LARGE SCALE GENOMIC DNA]</scope>
</reference>
<evidence type="ECO:0000313" key="2">
    <source>
        <dbReference type="EMBL" id="VDL75342.1"/>
    </source>
</evidence>
<sequence length="228" mass="26228">MGLWYPVLPECQDHLEGVFEPRYVFIAQGMRFFVCRPAHSSVSTTVALVAIIPLSLFLIKCSDLYRHEMEMNYCKLRKQWIRIGLVCALYVLYVLFTLAQEIGLLVLLRDITPYEENIIKSPDRIKSFKESPRELLETAKANTVVEKSDALQVTPRARNRLRDYTMGCWNLDSMDFTNPLEYLLPIIHPFEKSYRKVTGKGISAPTLSVFCTDKNGLVLCEKSDIKHS</sequence>
<accession>A0A0N4Y6N2</accession>
<keyword evidence="1" id="KW-0472">Membrane</keyword>
<feature type="transmembrane region" description="Helical" evidence="1">
    <location>
        <begin position="80"/>
        <end position="99"/>
    </location>
</feature>
<keyword evidence="1" id="KW-0812">Transmembrane</keyword>
<keyword evidence="3" id="KW-1185">Reference proteome</keyword>
<dbReference type="AlphaFoldDB" id="A0A0N4Y6N2"/>
<dbReference type="WBParaSite" id="NBR_0001175201-mRNA-1">
    <property type="protein sequence ID" value="NBR_0001175201-mRNA-1"/>
    <property type="gene ID" value="NBR_0001175201"/>
</dbReference>
<organism evidence="4">
    <name type="scientific">Nippostrongylus brasiliensis</name>
    <name type="common">Rat hookworm</name>
    <dbReference type="NCBI Taxonomy" id="27835"/>
    <lineage>
        <taxon>Eukaryota</taxon>
        <taxon>Metazoa</taxon>
        <taxon>Ecdysozoa</taxon>
        <taxon>Nematoda</taxon>
        <taxon>Chromadorea</taxon>
        <taxon>Rhabditida</taxon>
        <taxon>Rhabditina</taxon>
        <taxon>Rhabditomorpha</taxon>
        <taxon>Strongyloidea</taxon>
        <taxon>Heligmosomidae</taxon>
        <taxon>Nippostrongylus</taxon>
    </lineage>
</organism>
<proteinExistence type="predicted"/>
<protein>
    <submittedName>
        <fullName evidence="4">G_PROTEIN_RECEP_F1_2 domain-containing protein</fullName>
    </submittedName>
</protein>
<evidence type="ECO:0000256" key="1">
    <source>
        <dbReference type="SAM" id="Phobius"/>
    </source>
</evidence>
<dbReference type="Proteomes" id="UP000271162">
    <property type="component" value="Unassembled WGS sequence"/>
</dbReference>
<evidence type="ECO:0000313" key="3">
    <source>
        <dbReference type="Proteomes" id="UP000271162"/>
    </source>
</evidence>
<keyword evidence="1" id="KW-1133">Transmembrane helix</keyword>
<feature type="transmembrane region" description="Helical" evidence="1">
    <location>
        <begin position="38"/>
        <end position="59"/>
    </location>
</feature>